<evidence type="ECO:0000313" key="3">
    <source>
        <dbReference type="Proteomes" id="UP001156441"/>
    </source>
</evidence>
<evidence type="ECO:0000313" key="2">
    <source>
        <dbReference type="EMBL" id="MCT2581756.1"/>
    </source>
</evidence>
<gene>
    <name evidence="2" type="ORF">JT362_01310</name>
</gene>
<accession>A0ABT2J254</accession>
<keyword evidence="1" id="KW-1133">Transmembrane helix</keyword>
<dbReference type="Proteomes" id="UP001156441">
    <property type="component" value="Unassembled WGS sequence"/>
</dbReference>
<dbReference type="RefSeq" id="WP_260189113.1">
    <property type="nucleotide sequence ID" value="NZ_JAFFZE010000003.1"/>
</dbReference>
<feature type="transmembrane region" description="Helical" evidence="1">
    <location>
        <begin position="16"/>
        <end position="36"/>
    </location>
</feature>
<keyword evidence="3" id="KW-1185">Reference proteome</keyword>
<reference evidence="2 3" key="1">
    <citation type="submission" date="2021-02" db="EMBL/GenBank/DDBJ databases">
        <title>Actinophytocola xerophila sp. nov., isolated from soil of cotton cropping field.</title>
        <authorList>
            <person name="Huang R."/>
            <person name="Chen X."/>
            <person name="Ge X."/>
            <person name="Liu W."/>
        </authorList>
    </citation>
    <scope>NUCLEOTIDE SEQUENCE [LARGE SCALE GENOMIC DNA]</scope>
    <source>
        <strain evidence="2 3">S1-96</strain>
    </source>
</reference>
<evidence type="ECO:0008006" key="4">
    <source>
        <dbReference type="Google" id="ProtNLM"/>
    </source>
</evidence>
<name>A0ABT2J254_9PSEU</name>
<comment type="caution">
    <text evidence="2">The sequence shown here is derived from an EMBL/GenBank/DDBJ whole genome shotgun (WGS) entry which is preliminary data.</text>
</comment>
<sequence>MDDRTDETSTKTHRRWGAVLAVTAVLTGIAVVLPQLPADGQTQPAPVTCTLWALAEPSVPITGADEPAEFSGRLLQGTARCEDPQGQITGARYEMPDAADGVATCEVAELSDPRLVIDWVMADGSSQQSTVTAETFRLDETGPHLENAVVEGGPESVAGAPVTVSADQTTIDAATAAAETQCLTGGVKNVTGNIDITFG</sequence>
<proteinExistence type="predicted"/>
<organism evidence="2 3">
    <name type="scientific">Actinophytocola gossypii</name>
    <dbReference type="NCBI Taxonomy" id="2812003"/>
    <lineage>
        <taxon>Bacteria</taxon>
        <taxon>Bacillati</taxon>
        <taxon>Actinomycetota</taxon>
        <taxon>Actinomycetes</taxon>
        <taxon>Pseudonocardiales</taxon>
        <taxon>Pseudonocardiaceae</taxon>
    </lineage>
</organism>
<keyword evidence="1" id="KW-0472">Membrane</keyword>
<dbReference type="EMBL" id="JAFFZE010000003">
    <property type="protein sequence ID" value="MCT2581756.1"/>
    <property type="molecule type" value="Genomic_DNA"/>
</dbReference>
<protein>
    <recommendedName>
        <fullName evidence="4">Ig-like domain-containing protein</fullName>
    </recommendedName>
</protein>
<keyword evidence="1" id="KW-0812">Transmembrane</keyword>
<evidence type="ECO:0000256" key="1">
    <source>
        <dbReference type="SAM" id="Phobius"/>
    </source>
</evidence>